<dbReference type="CDD" id="cd00093">
    <property type="entry name" value="HTH_XRE"/>
    <property type="match status" value="1"/>
</dbReference>
<dbReference type="InterPro" id="IPR001387">
    <property type="entry name" value="Cro/C1-type_HTH"/>
</dbReference>
<dbReference type="Gene3D" id="2.10.109.10">
    <property type="entry name" value="Umud Fragment, subunit A"/>
    <property type="match status" value="1"/>
</dbReference>
<dbReference type="EMBL" id="DSDK01000796">
    <property type="protein sequence ID" value="HDR52740.1"/>
    <property type="molecule type" value="Genomic_DNA"/>
</dbReference>
<dbReference type="GO" id="GO:0003677">
    <property type="term" value="F:DNA binding"/>
    <property type="evidence" value="ECO:0007669"/>
    <property type="project" value="UniProtKB-KW"/>
</dbReference>
<evidence type="ECO:0000256" key="3">
    <source>
        <dbReference type="ARBA" id="ARBA00023163"/>
    </source>
</evidence>
<dbReference type="InterPro" id="IPR036286">
    <property type="entry name" value="LexA/Signal_pep-like_sf"/>
</dbReference>
<reference evidence="5" key="1">
    <citation type="journal article" date="2020" name="mSystems">
        <title>Genome- and Community-Level Interaction Insights into Carbon Utilization and Element Cycling Functions of Hydrothermarchaeota in Hydrothermal Sediment.</title>
        <authorList>
            <person name="Zhou Z."/>
            <person name="Liu Y."/>
            <person name="Xu W."/>
            <person name="Pan J."/>
            <person name="Luo Z.H."/>
            <person name="Li M."/>
        </authorList>
    </citation>
    <scope>NUCLEOTIDE SEQUENCE [LARGE SCALE GENOMIC DNA]</scope>
    <source>
        <strain evidence="5">SpSt-1217</strain>
    </source>
</reference>
<proteinExistence type="predicted"/>
<gene>
    <name evidence="5" type="ORF">ENN90_14170</name>
</gene>
<dbReference type="SUPFAM" id="SSF51306">
    <property type="entry name" value="LexA/Signal peptidase"/>
    <property type="match status" value="1"/>
</dbReference>
<sequence>MYLSSNIRFLRKRKRLTQSGLAEVLGINRSGINNYENGSVIPPVHVLIALSDLFHISIDTLLRINLSKLRESQMYLIENGSDVFVKGNELRVLTTTVNSRNQDNIELVSIKAKAGYTTGYFDPEFIAGLPVFQLPFLSKEKKYRTFQVSGDSMLPIPDKSWVTGEFVQDLNDIKNDELYIVLTLNEGIVFKKIKNELKEKGSLRMISTNPDYEPYDLPLTEIREVWKFVHYISSEVPKPTETEHLHHQIKAVKKELEQIKRKL</sequence>
<feature type="domain" description="HTH cro/C1-type" evidence="4">
    <location>
        <begin position="7"/>
        <end position="61"/>
    </location>
</feature>
<protein>
    <submittedName>
        <fullName evidence="5">LexA family transcriptional regulator</fullName>
    </submittedName>
</protein>
<dbReference type="InterPro" id="IPR015927">
    <property type="entry name" value="Peptidase_S24_S26A/B/C"/>
</dbReference>
<dbReference type="InterPro" id="IPR039418">
    <property type="entry name" value="LexA-like"/>
</dbReference>
<dbReference type="SUPFAM" id="SSF47413">
    <property type="entry name" value="lambda repressor-like DNA-binding domains"/>
    <property type="match status" value="1"/>
</dbReference>
<evidence type="ECO:0000256" key="2">
    <source>
        <dbReference type="ARBA" id="ARBA00023125"/>
    </source>
</evidence>
<dbReference type="Pfam" id="PF00717">
    <property type="entry name" value="Peptidase_S24"/>
    <property type="match status" value="1"/>
</dbReference>
<dbReference type="Proteomes" id="UP000886047">
    <property type="component" value="Unassembled WGS sequence"/>
</dbReference>
<dbReference type="Pfam" id="PF01381">
    <property type="entry name" value="HTH_3"/>
    <property type="match status" value="1"/>
</dbReference>
<evidence type="ECO:0000313" key="5">
    <source>
        <dbReference type="EMBL" id="HDR52740.1"/>
    </source>
</evidence>
<dbReference type="AlphaFoldDB" id="A0A831LNT9"/>
<keyword evidence="2" id="KW-0238">DNA-binding</keyword>
<name>A0A831LNT9_9BACT</name>
<dbReference type="InterPro" id="IPR010982">
    <property type="entry name" value="Lambda_DNA-bd_dom_sf"/>
</dbReference>
<accession>A0A831LNT9</accession>
<dbReference type="SMART" id="SM00530">
    <property type="entry name" value="HTH_XRE"/>
    <property type="match status" value="1"/>
</dbReference>
<keyword evidence="1" id="KW-0805">Transcription regulation</keyword>
<dbReference type="PANTHER" id="PTHR40661">
    <property type="match status" value="1"/>
</dbReference>
<keyword evidence="3" id="KW-0804">Transcription</keyword>
<evidence type="ECO:0000256" key="1">
    <source>
        <dbReference type="ARBA" id="ARBA00023015"/>
    </source>
</evidence>
<dbReference type="CDD" id="cd06529">
    <property type="entry name" value="S24_LexA-like"/>
    <property type="match status" value="1"/>
</dbReference>
<dbReference type="Gene3D" id="1.10.260.40">
    <property type="entry name" value="lambda repressor-like DNA-binding domains"/>
    <property type="match status" value="1"/>
</dbReference>
<comment type="caution">
    <text evidence="5">The sequence shown here is derived from an EMBL/GenBank/DDBJ whole genome shotgun (WGS) entry which is preliminary data.</text>
</comment>
<organism evidence="5">
    <name type="scientific">Mariniphaga anaerophila</name>
    <dbReference type="NCBI Taxonomy" id="1484053"/>
    <lineage>
        <taxon>Bacteria</taxon>
        <taxon>Pseudomonadati</taxon>
        <taxon>Bacteroidota</taxon>
        <taxon>Bacteroidia</taxon>
        <taxon>Marinilabiliales</taxon>
        <taxon>Prolixibacteraceae</taxon>
        <taxon>Mariniphaga</taxon>
    </lineage>
</organism>
<dbReference type="PANTHER" id="PTHR40661:SF1">
    <property type="entry name" value="HTH CRO_C1-TYPE DOMAIN-CONTAINING PROTEIN"/>
    <property type="match status" value="1"/>
</dbReference>
<evidence type="ECO:0000259" key="4">
    <source>
        <dbReference type="PROSITE" id="PS50943"/>
    </source>
</evidence>
<dbReference type="PROSITE" id="PS50943">
    <property type="entry name" value="HTH_CROC1"/>
    <property type="match status" value="1"/>
</dbReference>